<keyword evidence="7" id="KW-1185">Reference proteome</keyword>
<dbReference type="AlphaFoldDB" id="A0A1X7BR83"/>
<dbReference type="SUPFAM" id="SSF46785">
    <property type="entry name" value="Winged helix' DNA-binding domain"/>
    <property type="match status" value="1"/>
</dbReference>
<reference evidence="6 7" key="1">
    <citation type="submission" date="2017-03" db="EMBL/GenBank/DDBJ databases">
        <authorList>
            <person name="Afonso C.L."/>
            <person name="Miller P.J."/>
            <person name="Scott M.A."/>
            <person name="Spackman E."/>
            <person name="Goraichik I."/>
            <person name="Dimitrov K.M."/>
            <person name="Suarez D.L."/>
            <person name="Swayne D.E."/>
        </authorList>
    </citation>
    <scope>NUCLEOTIDE SEQUENCE [LARGE SCALE GENOMIC DNA]</scope>
    <source>
        <strain evidence="6 7">CECT 7745</strain>
    </source>
</reference>
<dbReference type="PANTHER" id="PTHR30346">
    <property type="entry name" value="TRANSCRIPTIONAL DUAL REGULATOR HCAR-RELATED"/>
    <property type="match status" value="1"/>
</dbReference>
<organism evidence="6 7">
    <name type="scientific">Roseovarius aestuarii</name>
    <dbReference type="NCBI Taxonomy" id="475083"/>
    <lineage>
        <taxon>Bacteria</taxon>
        <taxon>Pseudomonadati</taxon>
        <taxon>Pseudomonadota</taxon>
        <taxon>Alphaproteobacteria</taxon>
        <taxon>Rhodobacterales</taxon>
        <taxon>Roseobacteraceae</taxon>
        <taxon>Roseovarius</taxon>
    </lineage>
</organism>
<dbReference type="InterPro" id="IPR036390">
    <property type="entry name" value="WH_DNA-bd_sf"/>
</dbReference>
<keyword evidence="2" id="KW-0805">Transcription regulation</keyword>
<dbReference type="PRINTS" id="PR00039">
    <property type="entry name" value="HTHLYSR"/>
</dbReference>
<dbReference type="EMBL" id="FWXB01000005">
    <property type="protein sequence ID" value="SMC12094.1"/>
    <property type="molecule type" value="Genomic_DNA"/>
</dbReference>
<protein>
    <submittedName>
        <fullName evidence="6">Hydrogen peroxide-inducible genes activator</fullName>
    </submittedName>
</protein>
<dbReference type="CDD" id="cd08412">
    <property type="entry name" value="PBP2_PAO1_like"/>
    <property type="match status" value="1"/>
</dbReference>
<dbReference type="PANTHER" id="PTHR30346:SF0">
    <property type="entry name" value="HCA OPERON TRANSCRIPTIONAL ACTIVATOR HCAR"/>
    <property type="match status" value="1"/>
</dbReference>
<dbReference type="Pfam" id="PF03466">
    <property type="entry name" value="LysR_substrate"/>
    <property type="match status" value="1"/>
</dbReference>
<dbReference type="Gene3D" id="1.10.10.10">
    <property type="entry name" value="Winged helix-like DNA-binding domain superfamily/Winged helix DNA-binding domain"/>
    <property type="match status" value="1"/>
</dbReference>
<sequence>MHRFTLRQLEYLVTCVDCRSVAGAAERLNVSQPTVSVALTKLEEQLGVQLLLRHPSRGVTATAAAERVLQSARSLLAHASDLERQALETGATLAGDLRLGSFSTLAPSVLPGLIQELKTQHPGIRLHLREGPQDQIIEALYHGQLDMALLYDIDLPDDIRAVQLAERTPYAALSASHPLARQDSVALADLVNEPLILLEVAPSHDYFLGLFHDLGLQPSVAHSSPSIELVRGMVGCGLGYSLLVTRPDGDRTYDGQPLVALPIRDAIRPSRIVLASLDTLRPTRLMTRFEEVAAEVIKA</sequence>
<dbReference type="RefSeq" id="WP_085800039.1">
    <property type="nucleotide sequence ID" value="NZ_FWXB01000005.1"/>
</dbReference>
<dbReference type="OrthoDB" id="9775392at2"/>
<evidence type="ECO:0000256" key="3">
    <source>
        <dbReference type="ARBA" id="ARBA00023125"/>
    </source>
</evidence>
<dbReference type="Pfam" id="PF00126">
    <property type="entry name" value="HTH_1"/>
    <property type="match status" value="1"/>
</dbReference>
<evidence type="ECO:0000256" key="1">
    <source>
        <dbReference type="ARBA" id="ARBA00009437"/>
    </source>
</evidence>
<accession>A0A1X7BR83</accession>
<evidence type="ECO:0000313" key="7">
    <source>
        <dbReference type="Proteomes" id="UP000193224"/>
    </source>
</evidence>
<dbReference type="Proteomes" id="UP000193224">
    <property type="component" value="Unassembled WGS sequence"/>
</dbReference>
<name>A0A1X7BR83_9RHOB</name>
<evidence type="ECO:0000256" key="2">
    <source>
        <dbReference type="ARBA" id="ARBA00023015"/>
    </source>
</evidence>
<dbReference type="InterPro" id="IPR000847">
    <property type="entry name" value="LysR_HTH_N"/>
</dbReference>
<keyword evidence="3" id="KW-0238">DNA-binding</keyword>
<evidence type="ECO:0000259" key="5">
    <source>
        <dbReference type="PROSITE" id="PS50931"/>
    </source>
</evidence>
<dbReference type="SUPFAM" id="SSF53850">
    <property type="entry name" value="Periplasmic binding protein-like II"/>
    <property type="match status" value="1"/>
</dbReference>
<dbReference type="InterPro" id="IPR036388">
    <property type="entry name" value="WH-like_DNA-bd_sf"/>
</dbReference>
<dbReference type="PROSITE" id="PS50931">
    <property type="entry name" value="HTH_LYSR"/>
    <property type="match status" value="1"/>
</dbReference>
<dbReference type="GO" id="GO:0003700">
    <property type="term" value="F:DNA-binding transcription factor activity"/>
    <property type="evidence" value="ECO:0007669"/>
    <property type="project" value="InterPro"/>
</dbReference>
<evidence type="ECO:0000256" key="4">
    <source>
        <dbReference type="ARBA" id="ARBA00023163"/>
    </source>
</evidence>
<gene>
    <name evidence="6" type="primary">oxyR_2</name>
    <name evidence="6" type="ORF">ROA7745_01917</name>
</gene>
<evidence type="ECO:0000313" key="6">
    <source>
        <dbReference type="EMBL" id="SMC12094.1"/>
    </source>
</evidence>
<dbReference type="Gene3D" id="3.40.190.10">
    <property type="entry name" value="Periplasmic binding protein-like II"/>
    <property type="match status" value="2"/>
</dbReference>
<proteinExistence type="inferred from homology"/>
<dbReference type="GO" id="GO:0003677">
    <property type="term" value="F:DNA binding"/>
    <property type="evidence" value="ECO:0007669"/>
    <property type="project" value="UniProtKB-KW"/>
</dbReference>
<dbReference type="GO" id="GO:0032993">
    <property type="term" value="C:protein-DNA complex"/>
    <property type="evidence" value="ECO:0007669"/>
    <property type="project" value="TreeGrafter"/>
</dbReference>
<dbReference type="InterPro" id="IPR005119">
    <property type="entry name" value="LysR_subst-bd"/>
</dbReference>
<feature type="domain" description="HTH lysR-type" evidence="5">
    <location>
        <begin position="4"/>
        <end position="62"/>
    </location>
</feature>
<comment type="similarity">
    <text evidence="1">Belongs to the LysR transcriptional regulatory family.</text>
</comment>
<keyword evidence="4" id="KW-0804">Transcription</keyword>